<dbReference type="AlphaFoldDB" id="A0A8S4RVS9"/>
<accession>A0A8S4RVS9</accession>
<keyword evidence="2" id="KW-1185">Reference proteome</keyword>
<evidence type="ECO:0000313" key="2">
    <source>
        <dbReference type="Proteomes" id="UP000838756"/>
    </source>
</evidence>
<gene>
    <name evidence="1" type="primary">jg4097</name>
    <name evidence="1" type="ORF">PAEG_LOCUS17497</name>
</gene>
<protein>
    <submittedName>
        <fullName evidence="1">Jg4097 protein</fullName>
    </submittedName>
</protein>
<dbReference type="Proteomes" id="UP000838756">
    <property type="component" value="Unassembled WGS sequence"/>
</dbReference>
<proteinExistence type="predicted"/>
<sequence length="79" mass="8536">MTYRLCGAGAECGAALLRRDVTRPDAATYARALTPFLLALPRMTTPSARTLGAAACETEFKTYRTLSLLLLHAVHCVHS</sequence>
<dbReference type="EMBL" id="CAKXAJ010025562">
    <property type="protein sequence ID" value="CAH2241027.1"/>
    <property type="molecule type" value="Genomic_DNA"/>
</dbReference>
<organism evidence="1 2">
    <name type="scientific">Pararge aegeria aegeria</name>
    <dbReference type="NCBI Taxonomy" id="348720"/>
    <lineage>
        <taxon>Eukaryota</taxon>
        <taxon>Metazoa</taxon>
        <taxon>Ecdysozoa</taxon>
        <taxon>Arthropoda</taxon>
        <taxon>Hexapoda</taxon>
        <taxon>Insecta</taxon>
        <taxon>Pterygota</taxon>
        <taxon>Neoptera</taxon>
        <taxon>Endopterygota</taxon>
        <taxon>Lepidoptera</taxon>
        <taxon>Glossata</taxon>
        <taxon>Ditrysia</taxon>
        <taxon>Papilionoidea</taxon>
        <taxon>Nymphalidae</taxon>
        <taxon>Satyrinae</taxon>
        <taxon>Satyrini</taxon>
        <taxon>Parargina</taxon>
        <taxon>Pararge</taxon>
    </lineage>
</organism>
<comment type="caution">
    <text evidence="1">The sequence shown here is derived from an EMBL/GenBank/DDBJ whole genome shotgun (WGS) entry which is preliminary data.</text>
</comment>
<name>A0A8S4RVS9_9NEOP</name>
<reference evidence="1" key="1">
    <citation type="submission" date="2022-03" db="EMBL/GenBank/DDBJ databases">
        <authorList>
            <person name="Lindestad O."/>
        </authorList>
    </citation>
    <scope>NUCLEOTIDE SEQUENCE</scope>
</reference>
<evidence type="ECO:0000313" key="1">
    <source>
        <dbReference type="EMBL" id="CAH2241027.1"/>
    </source>
</evidence>